<evidence type="ECO:0000256" key="1">
    <source>
        <dbReference type="SAM" id="Phobius"/>
    </source>
</evidence>
<proteinExistence type="predicted"/>
<dbReference type="AlphaFoldDB" id="A0A077PEF4"/>
<keyword evidence="1" id="KW-0812">Transmembrane</keyword>
<keyword evidence="1" id="KW-1133">Transmembrane helix</keyword>
<keyword evidence="1" id="KW-0472">Membrane</keyword>
<accession>A0A077PEF4</accession>
<protein>
    <submittedName>
        <fullName evidence="2">Uncharacterized protein</fullName>
    </submittedName>
</protein>
<name>A0A077PEF4_XENBV</name>
<reference evidence="2" key="1">
    <citation type="submission" date="2013-07" db="EMBL/GenBank/DDBJ databases">
        <title>Sub-species coevolution in mutualistic symbiosis.</title>
        <authorList>
            <person name="Murfin K."/>
            <person name="Klassen J."/>
            <person name="Lee M."/>
            <person name="Forst S."/>
            <person name="Stock P."/>
            <person name="Goodrich-Blair H."/>
        </authorList>
    </citation>
    <scope>NUCLEOTIDE SEQUENCE [LARGE SCALE GENOMIC DNA]</scope>
    <source>
        <strain evidence="2">Oregonense</strain>
    </source>
</reference>
<dbReference type="RefSeq" id="WP_051894464.1">
    <property type="nucleotide sequence ID" value="NZ_CAWLUU010000077.1"/>
</dbReference>
<dbReference type="EMBL" id="CBSX010000256">
    <property type="protein sequence ID" value="CDH08116.1"/>
    <property type="molecule type" value="Genomic_DNA"/>
</dbReference>
<dbReference type="HOGENOM" id="CLU_1991798_0_0_6"/>
<gene>
    <name evidence="2" type="ORF">XBO1_870026</name>
</gene>
<sequence length="131" mass="14592">MNKKIITILALVIVFAGLFIFSGYKEGKTESEPQELTDISNSVVEKARVSVRNSLKDPDSAIFEYIYPSSQYADIACGMVNAKNSYGGYTGKKKFIVNISNDTVVIDSDSELFSSKWDEFCEKSKPIILLK</sequence>
<feature type="transmembrane region" description="Helical" evidence="1">
    <location>
        <begin position="6"/>
        <end position="24"/>
    </location>
</feature>
<dbReference type="Proteomes" id="UP000028483">
    <property type="component" value="Unassembled WGS sequence"/>
</dbReference>
<organism evidence="2">
    <name type="scientific">Xenorhabdus bovienii str. oregonense</name>
    <dbReference type="NCBI Taxonomy" id="1398202"/>
    <lineage>
        <taxon>Bacteria</taxon>
        <taxon>Pseudomonadati</taxon>
        <taxon>Pseudomonadota</taxon>
        <taxon>Gammaproteobacteria</taxon>
        <taxon>Enterobacterales</taxon>
        <taxon>Morganellaceae</taxon>
        <taxon>Xenorhabdus</taxon>
    </lineage>
</organism>
<comment type="caution">
    <text evidence="2">The sequence shown here is derived from an EMBL/GenBank/DDBJ whole genome shotgun (WGS) entry which is preliminary data.</text>
</comment>
<evidence type="ECO:0000313" key="2">
    <source>
        <dbReference type="EMBL" id="CDH08116.1"/>
    </source>
</evidence>